<name>A0A9P9DVN2_9PLEO</name>
<dbReference type="PANTHER" id="PTHR12792">
    <property type="entry name" value="EXTRA SPINDLE POLES 1-RELATED"/>
    <property type="match status" value="1"/>
</dbReference>
<feature type="domain" description="Peptidase C50" evidence="6">
    <location>
        <begin position="1941"/>
        <end position="2045"/>
    </location>
</feature>
<feature type="region of interest" description="Disordered" evidence="5">
    <location>
        <begin position="1923"/>
        <end position="1944"/>
    </location>
</feature>
<dbReference type="EC" id="3.4.22.49" evidence="2"/>
<dbReference type="SUPFAM" id="SSF48452">
    <property type="entry name" value="TPR-like"/>
    <property type="match status" value="1"/>
</dbReference>
<dbReference type="GO" id="GO:0072686">
    <property type="term" value="C:mitotic spindle"/>
    <property type="evidence" value="ECO:0007669"/>
    <property type="project" value="TreeGrafter"/>
</dbReference>
<feature type="region of interest" description="Disordered" evidence="5">
    <location>
        <begin position="120"/>
        <end position="190"/>
    </location>
</feature>
<accession>A0A9P9DVN2</accession>
<dbReference type="GO" id="GO:0044732">
    <property type="term" value="C:mitotic spindle pole body"/>
    <property type="evidence" value="ECO:0007669"/>
    <property type="project" value="TreeGrafter"/>
</dbReference>
<reference evidence="7" key="1">
    <citation type="journal article" date="2021" name="Nat. Commun.">
        <title>Genetic determinants of endophytism in the Arabidopsis root mycobiome.</title>
        <authorList>
            <person name="Mesny F."/>
            <person name="Miyauchi S."/>
            <person name="Thiergart T."/>
            <person name="Pickel B."/>
            <person name="Atanasova L."/>
            <person name="Karlsson M."/>
            <person name="Huettel B."/>
            <person name="Barry K.W."/>
            <person name="Haridas S."/>
            <person name="Chen C."/>
            <person name="Bauer D."/>
            <person name="Andreopoulos W."/>
            <person name="Pangilinan J."/>
            <person name="LaButti K."/>
            <person name="Riley R."/>
            <person name="Lipzen A."/>
            <person name="Clum A."/>
            <person name="Drula E."/>
            <person name="Henrissat B."/>
            <person name="Kohler A."/>
            <person name="Grigoriev I.V."/>
            <person name="Martin F.M."/>
            <person name="Hacquard S."/>
        </authorList>
    </citation>
    <scope>NUCLEOTIDE SEQUENCE</scope>
    <source>
        <strain evidence="7">MPI-CAGE-CH-0243</strain>
    </source>
</reference>
<evidence type="ECO:0000256" key="5">
    <source>
        <dbReference type="SAM" id="MobiDB-lite"/>
    </source>
</evidence>
<evidence type="ECO:0000313" key="7">
    <source>
        <dbReference type="EMBL" id="KAH7127059.1"/>
    </source>
</evidence>
<dbReference type="GO" id="GO:0005634">
    <property type="term" value="C:nucleus"/>
    <property type="evidence" value="ECO:0007669"/>
    <property type="project" value="InterPro"/>
</dbReference>
<dbReference type="Proteomes" id="UP000700596">
    <property type="component" value="Unassembled WGS sequence"/>
</dbReference>
<organism evidence="7 8">
    <name type="scientific">Dendryphion nanum</name>
    <dbReference type="NCBI Taxonomy" id="256645"/>
    <lineage>
        <taxon>Eukaryota</taxon>
        <taxon>Fungi</taxon>
        <taxon>Dikarya</taxon>
        <taxon>Ascomycota</taxon>
        <taxon>Pezizomycotina</taxon>
        <taxon>Dothideomycetes</taxon>
        <taxon>Pleosporomycetidae</taxon>
        <taxon>Pleosporales</taxon>
        <taxon>Torulaceae</taxon>
        <taxon>Dendryphion</taxon>
    </lineage>
</organism>
<dbReference type="OrthoDB" id="10255632at2759"/>
<feature type="region of interest" description="Disordered" evidence="5">
    <location>
        <begin position="51"/>
        <end position="73"/>
    </location>
</feature>
<feature type="compositionally biased region" description="Polar residues" evidence="5">
    <location>
        <begin position="152"/>
        <end position="187"/>
    </location>
</feature>
<dbReference type="Pfam" id="PF03568">
    <property type="entry name" value="Separin_C"/>
    <property type="match status" value="1"/>
</dbReference>
<feature type="compositionally biased region" description="Low complexity" evidence="5">
    <location>
        <begin position="121"/>
        <end position="135"/>
    </location>
</feature>
<gene>
    <name evidence="7" type="ORF">B0J11DRAFT_605042</name>
</gene>
<comment type="catalytic activity">
    <reaction evidence="1">
        <text>All bonds known to be hydrolyzed by this endopeptidase have arginine in P1 and an acidic residue in P4. P6 is often occupied by an acidic residue or by a hydroxy-amino-acid residue, the phosphorylation of which enhances cleavage.</text>
        <dbReference type="EC" id="3.4.22.49"/>
    </reaction>
</comment>
<evidence type="ECO:0000256" key="3">
    <source>
        <dbReference type="ARBA" id="ARBA00022801"/>
    </source>
</evidence>
<evidence type="ECO:0000313" key="8">
    <source>
        <dbReference type="Proteomes" id="UP000700596"/>
    </source>
</evidence>
<dbReference type="GO" id="GO:0051307">
    <property type="term" value="P:meiotic chromosome separation"/>
    <property type="evidence" value="ECO:0007669"/>
    <property type="project" value="TreeGrafter"/>
</dbReference>
<comment type="caution">
    <text evidence="7">The sequence shown here is derived from an EMBL/GenBank/DDBJ whole genome shotgun (WGS) entry which is preliminary data.</text>
</comment>
<dbReference type="InterPro" id="IPR030397">
    <property type="entry name" value="SEPARIN_core_dom"/>
</dbReference>
<sequence length="2187" mass="242042">MLSMAGKDDTPRTRIESIKTDLQSIASCTNATVTALQALLDDKIEVLPDKENLDSSKRPPVRTVQASARTKSRSVTVSATVGTAKKSSSSIICLTPREKYVLATETANATLKSLTDALKLQSSSQTSRPTSTPKTAQEVDTQPTSKRAGHTRTVSSSQKPLQERLPSQASNSPVKPSTLRQSTSRGQDPSLVATAECARLAFAYLRTPEAIKIAGKDVPKLQLENGILALVGKLVAHGLDSLAIKELRILKKRLDAILEVTKPCKESGAMTQKPAQKRDLSERESIASLLGFQNVEQKKVVLPIVVSHQAYTLRIMARMRRPGLFEDCWNYLTLSNPCSPANLLWHAAKLSNGDSKFVRQLESLAQTMLSMCSSSSSPDFDGVNNDRFWMPAEICLSLQHAAFKVRRRWWRMAKHQGNVNKELLEPFGKCVSAFTRRSKLPATQNYELAKSLFEDLASCTEDPEPNESIELSSIASVAMVMSNLANVAGLSDEAFTWLGASVPSTSKDPAARRTSRLIRMATITLDNNLKGKVSKDSGEVLSNALEALTGSLEGSSFDLEALFVEVNSLRRVASRAICSTAKTQDNSDTSSSILEEAVQTIKATVRFTARYIGPRVVEKEPAQPLRRYQERVALVLKSLKSIIDSMSLCCKLPVYTDPGAYWTNLDTLIQDCVFILQHYDGSLESLEPLPKLPDELQCPFVKLSNAYWTLYLQLKIIIGSKGPAILSMQRSIDILQSRSQAEQISGLIAMKFERLGEAYETSESFDQSRKAFWNSIESSINSGVLQMAAEIASKHPPKHIFTDTEGPTVSLGRILKLLHQSFLKSIPKDSNEVGFYDDCELTAEQRGLLLEWQLALYVKSLSRNRTWDSSLNPSVLALSTRILDVYSLQVFPVRRMRASVMILQIHQDHPDLFPLTSLPSSILIEPTDTGTKSEDKSLLCYRGHLKAMLKLKLSMLAPSKDTSNLNESCLIWQKLIDGASSWKELEDKIDDFEGWLRVLQNTADYLAASGEEYLSVSVLQLLAKALELQESLNLTHIVSTLSTLGLQLLHLGYTGKAGLALAKAETLISKNVVPTETILHWHVAYAEYLLRIGNSTKCKSVLAAAESIAHADAEFMNLGSSSTTISGRLRFNRVIADACYVYSLFALSKGLHKDASQYAKQCTILNRRIWAALESKSHSKKSREEDFDPLSSIRNENGVPVIMSNTHESLSSPEFWSLVPFLYRGLMQQSRIYTHQGLLLEAMYAAEQAEKVAIASNSRSLILDNSSTRADLWAQSGRSDKAMVALASIEDLPTNYKHLSMVAYHSSKARILRLDGEIEKELEVYQSLDELLQELTLTDFVKSLYSFSSDIDAVTEQLSAVSLNAVPKPTRGRKVAPKTAPKPTSKVATRAPRRTAQKPVPNPTAATATRSISDECLSLQTLQAEVARRKALAHLDVDNLEKAFECLELAKDFEKSVEPSFLQLWTSFKASFSRSMKELAEDFTFSTLPESTIAFPSVVQNDRGLSELPAGRRVKITPPAKATAGKGKTIAKEDFIALLQEARECLVESHALCSQTGSAHQIQQASVALSQVTVLLSAVSENGQHGNLHPLYAAYMSEIPKLKSLQFAQESIEVDQENLSREQYLAWPRPNQHPLTPISSASDFQKDFVDIIPPSWTAVALALNEGCDELYITRYEAGLTPFVLRLPMGRHSSRDMDEVEFTFADGKREFDEIIYLSDFSTRSAKDMTSKEARVQWWEGREALDTKLHELLLNIENIWLGGFKGIFSQQTRQPALLARFRKSFDNILNRHLPSRKGKGKQKKSTLDSRVLELFTGLGDATNEELDLDEALLDLLYFVVDILQFHGEQNPYDEIDFDTMTIETLDALRAYHDSSQSTSERTAHTILILDKTLHAFPWESMPCLQSHSTSRLPSLSVLRERILASKPSKNKQNTQPGHYISASAGGTSILNPSGDLKHTLKILKPRLDRLQGNWSHIVNRAPSENEFESALKENDLVMYFGHGSGAQFVRSKSVRRLYPGRDANKPGCATTFLFGCSSVHLSDNGIYEPSGMLASYLTAGAPAVVGMLWDVTDKDCDRFAVRTGELWGLWPEMKEDADIPKTAKKSKGKGKVAQLVAEVETARGMGVGKKGKKPQDQVDSDNDDLRSADSMGRKGVGLDEAIRAARDACVLRYLNGAAAVMYGIPVYLE</sequence>
<keyword evidence="4" id="KW-0159">Chromosome partition</keyword>
<dbReference type="InterPro" id="IPR011990">
    <property type="entry name" value="TPR-like_helical_dom_sf"/>
</dbReference>
<dbReference type="GO" id="GO:0006508">
    <property type="term" value="P:proteolysis"/>
    <property type="evidence" value="ECO:0007669"/>
    <property type="project" value="InterPro"/>
</dbReference>
<proteinExistence type="predicted"/>
<protein>
    <recommendedName>
        <fullName evidence="2">separase</fullName>
        <ecNumber evidence="2">3.4.22.49</ecNumber>
    </recommendedName>
</protein>
<dbReference type="GO" id="GO:0004197">
    <property type="term" value="F:cysteine-type endopeptidase activity"/>
    <property type="evidence" value="ECO:0007669"/>
    <property type="project" value="InterPro"/>
</dbReference>
<dbReference type="InterPro" id="IPR005314">
    <property type="entry name" value="Peptidase_C50"/>
</dbReference>
<feature type="compositionally biased region" description="Polar residues" evidence="5">
    <location>
        <begin position="64"/>
        <end position="73"/>
    </location>
</feature>
<keyword evidence="8" id="KW-1185">Reference proteome</keyword>
<evidence type="ECO:0000256" key="1">
    <source>
        <dbReference type="ARBA" id="ARBA00000451"/>
    </source>
</evidence>
<dbReference type="GO" id="GO:0005737">
    <property type="term" value="C:cytoplasm"/>
    <property type="evidence" value="ECO:0007669"/>
    <property type="project" value="TreeGrafter"/>
</dbReference>
<dbReference type="EMBL" id="JAGMWT010000006">
    <property type="protein sequence ID" value="KAH7127059.1"/>
    <property type="molecule type" value="Genomic_DNA"/>
</dbReference>
<dbReference type="PROSITE" id="PS51700">
    <property type="entry name" value="SEPARIN"/>
    <property type="match status" value="1"/>
</dbReference>
<feature type="region of interest" description="Disordered" evidence="5">
    <location>
        <begin position="2122"/>
        <end position="2149"/>
    </location>
</feature>
<feature type="region of interest" description="Disordered" evidence="5">
    <location>
        <begin position="1369"/>
        <end position="1408"/>
    </location>
</feature>
<evidence type="ECO:0000256" key="4">
    <source>
        <dbReference type="ARBA" id="ARBA00022829"/>
    </source>
</evidence>
<evidence type="ECO:0000259" key="6">
    <source>
        <dbReference type="PROSITE" id="PS51700"/>
    </source>
</evidence>
<dbReference type="PANTHER" id="PTHR12792:SF0">
    <property type="entry name" value="SEPARIN"/>
    <property type="match status" value="1"/>
</dbReference>
<keyword evidence="3" id="KW-0378">Hydrolase</keyword>
<evidence type="ECO:0000256" key="2">
    <source>
        <dbReference type="ARBA" id="ARBA00012489"/>
    </source>
</evidence>